<name>X1J3Z2_9ZZZZ</name>
<dbReference type="EMBL" id="BARU01032610">
    <property type="protein sequence ID" value="GAH73049.1"/>
    <property type="molecule type" value="Genomic_DNA"/>
</dbReference>
<sequence>MREEIATQKNSSEAPGHGGDQKQNEESMSPLPGTTANGSNKQRDISKGRIQA</sequence>
<protein>
    <submittedName>
        <fullName evidence="2">Uncharacterized protein</fullName>
    </submittedName>
</protein>
<feature type="compositionally biased region" description="Basic and acidic residues" evidence="1">
    <location>
        <begin position="41"/>
        <end position="52"/>
    </location>
</feature>
<evidence type="ECO:0000313" key="2">
    <source>
        <dbReference type="EMBL" id="GAH73049.1"/>
    </source>
</evidence>
<dbReference type="AlphaFoldDB" id="X1J3Z2"/>
<feature type="non-terminal residue" evidence="2">
    <location>
        <position position="52"/>
    </location>
</feature>
<organism evidence="2">
    <name type="scientific">marine sediment metagenome</name>
    <dbReference type="NCBI Taxonomy" id="412755"/>
    <lineage>
        <taxon>unclassified sequences</taxon>
        <taxon>metagenomes</taxon>
        <taxon>ecological metagenomes</taxon>
    </lineage>
</organism>
<comment type="caution">
    <text evidence="2">The sequence shown here is derived from an EMBL/GenBank/DDBJ whole genome shotgun (WGS) entry which is preliminary data.</text>
</comment>
<reference evidence="2" key="1">
    <citation type="journal article" date="2014" name="Front. Microbiol.">
        <title>High frequency of phylogenetically diverse reductive dehalogenase-homologous genes in deep subseafloor sedimentary metagenomes.</title>
        <authorList>
            <person name="Kawai M."/>
            <person name="Futagami T."/>
            <person name="Toyoda A."/>
            <person name="Takaki Y."/>
            <person name="Nishi S."/>
            <person name="Hori S."/>
            <person name="Arai W."/>
            <person name="Tsubouchi T."/>
            <person name="Morono Y."/>
            <person name="Uchiyama I."/>
            <person name="Ito T."/>
            <person name="Fujiyama A."/>
            <person name="Inagaki F."/>
            <person name="Takami H."/>
        </authorList>
    </citation>
    <scope>NUCLEOTIDE SEQUENCE</scope>
    <source>
        <strain evidence="2">Expedition CK06-06</strain>
    </source>
</reference>
<feature type="region of interest" description="Disordered" evidence="1">
    <location>
        <begin position="1"/>
        <end position="52"/>
    </location>
</feature>
<proteinExistence type="predicted"/>
<accession>X1J3Z2</accession>
<gene>
    <name evidence="2" type="ORF">S03H2_51403</name>
</gene>
<evidence type="ECO:0000256" key="1">
    <source>
        <dbReference type="SAM" id="MobiDB-lite"/>
    </source>
</evidence>